<sequence>MLGLCYVIDTGYDLRMTKHMGIRGGKDVQIVNGAPDLVFKLEVQFPIHFLPKILLNYEATQVDALTVDNLASLEKYTETSVVPNTPIMTIEMEGLKSNKLDFVILGVVSVACGAVVDAGILSRYVSNIKGDFIHAEYVVAAKNHHWLTMWQILQDNSHCEFLIRLPEYCPTPAL</sequence>
<organism evidence="1 2">
    <name type="scientific">Anisodus tanguticus</name>
    <dbReference type="NCBI Taxonomy" id="243964"/>
    <lineage>
        <taxon>Eukaryota</taxon>
        <taxon>Viridiplantae</taxon>
        <taxon>Streptophyta</taxon>
        <taxon>Embryophyta</taxon>
        <taxon>Tracheophyta</taxon>
        <taxon>Spermatophyta</taxon>
        <taxon>Magnoliopsida</taxon>
        <taxon>eudicotyledons</taxon>
        <taxon>Gunneridae</taxon>
        <taxon>Pentapetalae</taxon>
        <taxon>asterids</taxon>
        <taxon>lamiids</taxon>
        <taxon>Solanales</taxon>
        <taxon>Solanaceae</taxon>
        <taxon>Solanoideae</taxon>
        <taxon>Hyoscyameae</taxon>
        <taxon>Anisodus</taxon>
    </lineage>
</organism>
<dbReference type="PANTHER" id="PTHR38134">
    <property type="entry name" value="SLR1395 PROTEIN"/>
    <property type="match status" value="1"/>
</dbReference>
<accession>A0AAE1UVN7</accession>
<dbReference type="PANTHER" id="PTHR38134:SF2">
    <property type="entry name" value="GALACTOKINASE"/>
    <property type="match status" value="1"/>
</dbReference>
<reference evidence="1" key="1">
    <citation type="submission" date="2023-12" db="EMBL/GenBank/DDBJ databases">
        <title>Genome assembly of Anisodus tanguticus.</title>
        <authorList>
            <person name="Wang Y.-J."/>
        </authorList>
    </citation>
    <scope>NUCLEOTIDE SEQUENCE</scope>
    <source>
        <strain evidence="1">KB-2021</strain>
        <tissue evidence="1">Leaf</tissue>
    </source>
</reference>
<protein>
    <submittedName>
        <fullName evidence="1">Uncharacterized protein</fullName>
    </submittedName>
</protein>
<dbReference type="Proteomes" id="UP001291623">
    <property type="component" value="Unassembled WGS sequence"/>
</dbReference>
<evidence type="ECO:0000313" key="2">
    <source>
        <dbReference type="Proteomes" id="UP001291623"/>
    </source>
</evidence>
<dbReference type="AlphaFoldDB" id="A0AAE1UVN7"/>
<name>A0AAE1UVN7_9SOLA</name>
<evidence type="ECO:0000313" key="1">
    <source>
        <dbReference type="EMBL" id="KAK4338904.1"/>
    </source>
</evidence>
<proteinExistence type="predicted"/>
<dbReference type="InterPro" id="IPR053205">
    <property type="entry name" value="GHMP_kinase_L-arabinokinase"/>
</dbReference>
<keyword evidence="2" id="KW-1185">Reference proteome</keyword>
<gene>
    <name evidence="1" type="ORF">RND71_040366</name>
</gene>
<dbReference type="EMBL" id="JAVYJV010000023">
    <property type="protein sequence ID" value="KAK4338904.1"/>
    <property type="molecule type" value="Genomic_DNA"/>
</dbReference>
<comment type="caution">
    <text evidence="1">The sequence shown here is derived from an EMBL/GenBank/DDBJ whole genome shotgun (WGS) entry which is preliminary data.</text>
</comment>